<dbReference type="Proteomes" id="UP000498980">
    <property type="component" value="Unassembled WGS sequence"/>
</dbReference>
<comment type="caution">
    <text evidence="2">The sequence shown here is derived from an EMBL/GenBank/DDBJ whole genome shotgun (WGS) entry which is preliminary data.</text>
</comment>
<evidence type="ECO:0000313" key="2">
    <source>
        <dbReference type="EMBL" id="GFM98325.1"/>
    </source>
</evidence>
<sequence>MPHTGLRRKADVESVESVEQIQPDLIIPTGKRTGRSPSVAGIYRALAERERREAYPEAVAAAHADFADLQDVDDVPHPRRARIRHPDDPPTPEEADLRRRLQGQVLRSSEAA</sequence>
<dbReference type="EMBL" id="BLWC01000001">
    <property type="protein sequence ID" value="GFM98325.1"/>
    <property type="molecule type" value="Genomic_DNA"/>
</dbReference>
<reference evidence="3 5" key="2">
    <citation type="submission" date="2020-07" db="EMBL/GenBank/DDBJ databases">
        <title>Sequencing the genomes of 1000 actinobacteria strains.</title>
        <authorList>
            <person name="Klenk H.-P."/>
        </authorList>
    </citation>
    <scope>NUCLEOTIDE SEQUENCE [LARGE SCALE GENOMIC DNA]</scope>
    <source>
        <strain evidence="3 5">DSM 41455</strain>
    </source>
</reference>
<evidence type="ECO:0000313" key="4">
    <source>
        <dbReference type="Proteomes" id="UP000498980"/>
    </source>
</evidence>
<organism evidence="2 4">
    <name type="scientific">Streptomyces fulvorobeus</name>
    <dbReference type="NCBI Taxonomy" id="284028"/>
    <lineage>
        <taxon>Bacteria</taxon>
        <taxon>Bacillati</taxon>
        <taxon>Actinomycetota</taxon>
        <taxon>Actinomycetes</taxon>
        <taxon>Kitasatosporales</taxon>
        <taxon>Streptomycetaceae</taxon>
        <taxon>Streptomyces</taxon>
    </lineage>
</organism>
<accession>A0A7J0C701</accession>
<dbReference type="AlphaFoldDB" id="A0A7J0C701"/>
<evidence type="ECO:0000313" key="5">
    <source>
        <dbReference type="Proteomes" id="UP000530403"/>
    </source>
</evidence>
<reference evidence="2 4" key="1">
    <citation type="submission" date="2020-05" db="EMBL/GenBank/DDBJ databases">
        <title>Whole genome shotgun sequence of Streptomyces fulvorobeus NBRC 15897.</title>
        <authorList>
            <person name="Komaki H."/>
            <person name="Tamura T."/>
        </authorList>
    </citation>
    <scope>NUCLEOTIDE SEQUENCE [LARGE SCALE GENOMIC DNA]</scope>
    <source>
        <strain evidence="2 4">NBRC 15897</strain>
    </source>
</reference>
<evidence type="ECO:0000313" key="3">
    <source>
        <dbReference type="EMBL" id="NYE41952.1"/>
    </source>
</evidence>
<name>A0A7J0C701_9ACTN</name>
<dbReference type="EMBL" id="JACCCF010000001">
    <property type="protein sequence ID" value="NYE41952.1"/>
    <property type="molecule type" value="Genomic_DNA"/>
</dbReference>
<evidence type="ECO:0000256" key="1">
    <source>
        <dbReference type="SAM" id="MobiDB-lite"/>
    </source>
</evidence>
<dbReference type="Proteomes" id="UP000530403">
    <property type="component" value="Unassembled WGS sequence"/>
</dbReference>
<keyword evidence="4" id="KW-1185">Reference proteome</keyword>
<dbReference type="RefSeq" id="WP_246353125.1">
    <property type="nucleotide sequence ID" value="NZ_BAAAUE010000014.1"/>
</dbReference>
<protein>
    <submittedName>
        <fullName evidence="2">Uncharacterized protein</fullName>
    </submittedName>
</protein>
<feature type="region of interest" description="Disordered" evidence="1">
    <location>
        <begin position="69"/>
        <end position="112"/>
    </location>
</feature>
<proteinExistence type="predicted"/>
<gene>
    <name evidence="3" type="ORF">HEB29_002963</name>
    <name evidence="2" type="ORF">Sfulv_31360</name>
</gene>